<keyword evidence="4 6" id="KW-0804">Transcription</keyword>
<dbReference type="GO" id="GO:0006367">
    <property type="term" value="P:transcription initiation at RNA polymerase II promoter"/>
    <property type="evidence" value="ECO:0007669"/>
    <property type="project" value="InterPro"/>
</dbReference>
<dbReference type="GO" id="GO:0005672">
    <property type="term" value="C:transcription factor TFIIA complex"/>
    <property type="evidence" value="ECO:0007669"/>
    <property type="project" value="InterPro"/>
</dbReference>
<evidence type="ECO:0000256" key="1">
    <source>
        <dbReference type="ARBA" id="ARBA00004123"/>
    </source>
</evidence>
<dbReference type="Pfam" id="PF02268">
    <property type="entry name" value="TFIIA_gamma_N"/>
    <property type="match status" value="1"/>
</dbReference>
<dbReference type="Pfam" id="PF02751">
    <property type="entry name" value="TFIIA_gamma_C"/>
    <property type="match status" value="1"/>
</dbReference>
<accession>A0AAV5VKE5</accession>
<dbReference type="PANTHER" id="PTHR10966">
    <property type="entry name" value="TRANSCRIPTION INITIATION FACTOR IIA SUBUNIT 2"/>
    <property type="match status" value="1"/>
</dbReference>
<dbReference type="InterPro" id="IPR003194">
    <property type="entry name" value="TFIIA_gsu"/>
</dbReference>
<comment type="subcellular location">
    <subcellularLocation>
        <location evidence="1 6">Nucleus</location>
    </subcellularLocation>
</comment>
<evidence type="ECO:0000259" key="7">
    <source>
        <dbReference type="Pfam" id="PF02268"/>
    </source>
</evidence>
<evidence type="ECO:0000259" key="8">
    <source>
        <dbReference type="Pfam" id="PF02751"/>
    </source>
</evidence>
<comment type="similarity">
    <text evidence="2 6">Belongs to the TFIIA subunit 2 family.</text>
</comment>
<keyword evidence="10" id="KW-1185">Reference proteome</keyword>
<evidence type="ECO:0000256" key="5">
    <source>
        <dbReference type="ARBA" id="ARBA00023242"/>
    </source>
</evidence>
<keyword evidence="3 6" id="KW-0805">Transcription regulation</keyword>
<feature type="domain" description="Transcription initiation factor IIA gamma subunit C-terminal" evidence="8">
    <location>
        <begin position="64"/>
        <end position="106"/>
    </location>
</feature>
<gene>
    <name evidence="9" type="ORF">PFISCL1PPCAC_11281</name>
</gene>
<evidence type="ECO:0000313" key="10">
    <source>
        <dbReference type="Proteomes" id="UP001432322"/>
    </source>
</evidence>
<evidence type="ECO:0000256" key="6">
    <source>
        <dbReference type="PIRNR" id="PIRNR009415"/>
    </source>
</evidence>
<evidence type="ECO:0000256" key="4">
    <source>
        <dbReference type="ARBA" id="ARBA00023163"/>
    </source>
</evidence>
<dbReference type="CDD" id="cd10145">
    <property type="entry name" value="TFIIA_gamma_N"/>
    <property type="match status" value="1"/>
</dbReference>
<comment type="function">
    <text evidence="6">TFIIA is a component of the transcription machinery of RNA polymerase II and plays an important role in transcriptional activation.</text>
</comment>
<keyword evidence="5 6" id="KW-0539">Nucleus</keyword>
<dbReference type="CDD" id="cd10014">
    <property type="entry name" value="TFIIA_gamma_C"/>
    <property type="match status" value="1"/>
</dbReference>
<dbReference type="FunFam" id="1.10.287.190:FF:000001">
    <property type="entry name" value="Transcription initiation factor IIA subunit 2"/>
    <property type="match status" value="1"/>
</dbReference>
<dbReference type="InterPro" id="IPR009088">
    <property type="entry name" value="TFIIA_b-brl"/>
</dbReference>
<evidence type="ECO:0000256" key="3">
    <source>
        <dbReference type="ARBA" id="ARBA00023015"/>
    </source>
</evidence>
<organism evidence="9 10">
    <name type="scientific">Pristionchus fissidentatus</name>
    <dbReference type="NCBI Taxonomy" id="1538716"/>
    <lineage>
        <taxon>Eukaryota</taxon>
        <taxon>Metazoa</taxon>
        <taxon>Ecdysozoa</taxon>
        <taxon>Nematoda</taxon>
        <taxon>Chromadorea</taxon>
        <taxon>Rhabditida</taxon>
        <taxon>Rhabditina</taxon>
        <taxon>Diplogasteromorpha</taxon>
        <taxon>Diplogasteroidea</taxon>
        <taxon>Neodiplogasteridae</taxon>
        <taxon>Pristionchus</taxon>
    </lineage>
</organism>
<comment type="caution">
    <text evidence="9">The sequence shown here is derived from an EMBL/GenBank/DDBJ whole genome shotgun (WGS) entry which is preliminary data.</text>
</comment>
<evidence type="ECO:0000313" key="9">
    <source>
        <dbReference type="EMBL" id="GMT19984.1"/>
    </source>
</evidence>
<dbReference type="InterPro" id="IPR015871">
    <property type="entry name" value="TFIIA_gsu_C"/>
</dbReference>
<proteinExistence type="inferred from homology"/>
<protein>
    <recommendedName>
        <fullName evidence="6">Transcription initiation factor IIA subunit 2</fullName>
    </recommendedName>
</protein>
<feature type="domain" description="Transcription initiation factor IIA gamma subunit N-terminal" evidence="7">
    <location>
        <begin position="5"/>
        <end position="51"/>
    </location>
</feature>
<dbReference type="InterPro" id="IPR015872">
    <property type="entry name" value="TFIIA_gsu_N"/>
</dbReference>
<dbReference type="EMBL" id="BTSY01000003">
    <property type="protein sequence ID" value="GMT19984.1"/>
    <property type="molecule type" value="Genomic_DNA"/>
</dbReference>
<dbReference type="Proteomes" id="UP001432322">
    <property type="component" value="Unassembled WGS sequence"/>
</dbReference>
<name>A0AAV5VKE5_9BILA</name>
<reference evidence="9" key="1">
    <citation type="submission" date="2023-10" db="EMBL/GenBank/DDBJ databases">
        <title>Genome assembly of Pristionchus species.</title>
        <authorList>
            <person name="Yoshida K."/>
            <person name="Sommer R.J."/>
        </authorList>
    </citation>
    <scope>NUCLEOTIDE SEQUENCE</scope>
    <source>
        <strain evidence="9">RS5133</strain>
    </source>
</reference>
<dbReference type="AlphaFoldDB" id="A0AAV5VKE5"/>
<dbReference type="Gene3D" id="1.10.287.190">
    <property type="entry name" value="Transcription factor IIA gamma subunit, alpha-helical domain"/>
    <property type="match status" value="1"/>
</dbReference>
<evidence type="ECO:0000256" key="2">
    <source>
        <dbReference type="ARBA" id="ARBA00007675"/>
    </source>
</evidence>
<dbReference type="Gene3D" id="2.30.18.10">
    <property type="entry name" value="Transcription factor IIA (TFIIA), beta-barrel domain"/>
    <property type="match status" value="1"/>
</dbReference>
<dbReference type="PIRSF" id="PIRSF009415">
    <property type="entry name" value="Hum_TFIIA_gamma"/>
    <property type="match status" value="1"/>
</dbReference>
<dbReference type="SUPFAM" id="SSF47396">
    <property type="entry name" value="Transcription factor IIA (TFIIA), alpha-helical domain"/>
    <property type="match status" value="1"/>
</dbReference>
<dbReference type="InterPro" id="IPR009083">
    <property type="entry name" value="TFIIA_a-hlx"/>
</dbReference>
<dbReference type="SUPFAM" id="SSF50784">
    <property type="entry name" value="Transcription factor IIA (TFIIA), beta-barrel domain"/>
    <property type="match status" value="1"/>
</dbReference>
<sequence length="115" mass="13254">MATPYYQMYRETTMGIALKEVLDQMIEDELLPKGLAMKVLSTYDKNINKALAYRAKTKVQFKADKLVAYRYCDNVWTFLMNNVEFRDVNRQLDGVQPRVKFVACDGRAVAGTDTK</sequence>